<evidence type="ECO:0000256" key="2">
    <source>
        <dbReference type="ARBA" id="ARBA00023125"/>
    </source>
</evidence>
<keyword evidence="2" id="KW-0238">DNA-binding</keyword>
<dbReference type="GO" id="GO:0003700">
    <property type="term" value="F:DNA-binding transcription factor activity"/>
    <property type="evidence" value="ECO:0007669"/>
    <property type="project" value="InterPro"/>
</dbReference>
<name>A0A931E4H1_9BACT</name>
<dbReference type="PANTHER" id="PTHR43280">
    <property type="entry name" value="ARAC-FAMILY TRANSCRIPTIONAL REGULATOR"/>
    <property type="match status" value="1"/>
</dbReference>
<dbReference type="SUPFAM" id="SSF46689">
    <property type="entry name" value="Homeodomain-like"/>
    <property type="match status" value="2"/>
</dbReference>
<evidence type="ECO:0000256" key="3">
    <source>
        <dbReference type="ARBA" id="ARBA00023163"/>
    </source>
</evidence>
<sequence length="128" mass="14863">MLPASTYYHQKVLELTKNVLPAKHVVDKIIQAKHIIETHYTNNIDLDFICSQCCLSKFHMLRLYKTCYGQTPFRFLHDKRIAAAKKMLKAGASVNDTCYHLSFESRTSFSAYFKKHTGTTPSQFRKKQ</sequence>
<dbReference type="PANTHER" id="PTHR43280:SF28">
    <property type="entry name" value="HTH-TYPE TRANSCRIPTIONAL ACTIVATOR RHAS"/>
    <property type="match status" value="1"/>
</dbReference>
<evidence type="ECO:0000256" key="1">
    <source>
        <dbReference type="ARBA" id="ARBA00023015"/>
    </source>
</evidence>
<reference evidence="5" key="1">
    <citation type="submission" date="2020-11" db="EMBL/GenBank/DDBJ databases">
        <title>Bacterial whole genome sequence for Panacibacter sp. DH6.</title>
        <authorList>
            <person name="Le V."/>
            <person name="Ko S."/>
            <person name="Ahn C.-Y."/>
            <person name="Oh H.-M."/>
        </authorList>
    </citation>
    <scope>NUCLEOTIDE SEQUENCE</scope>
    <source>
        <strain evidence="5">DH6</strain>
    </source>
</reference>
<organism evidence="5 6">
    <name type="scientific">Panacibacter microcysteis</name>
    <dbReference type="NCBI Taxonomy" id="2793269"/>
    <lineage>
        <taxon>Bacteria</taxon>
        <taxon>Pseudomonadati</taxon>
        <taxon>Bacteroidota</taxon>
        <taxon>Chitinophagia</taxon>
        <taxon>Chitinophagales</taxon>
        <taxon>Chitinophagaceae</taxon>
        <taxon>Panacibacter</taxon>
    </lineage>
</organism>
<keyword evidence="3" id="KW-0804">Transcription</keyword>
<dbReference type="AlphaFoldDB" id="A0A931E4H1"/>
<keyword evidence="1" id="KW-0805">Transcription regulation</keyword>
<evidence type="ECO:0000259" key="4">
    <source>
        <dbReference type="PROSITE" id="PS01124"/>
    </source>
</evidence>
<gene>
    <name evidence="5" type="ORF">I5907_14695</name>
</gene>
<dbReference type="Gene3D" id="1.10.10.60">
    <property type="entry name" value="Homeodomain-like"/>
    <property type="match status" value="2"/>
</dbReference>
<dbReference type="InterPro" id="IPR018060">
    <property type="entry name" value="HTH_AraC"/>
</dbReference>
<evidence type="ECO:0000313" key="6">
    <source>
        <dbReference type="Proteomes" id="UP000628448"/>
    </source>
</evidence>
<dbReference type="EMBL" id="JADWYR010000002">
    <property type="protein sequence ID" value="MBG9377490.1"/>
    <property type="molecule type" value="Genomic_DNA"/>
</dbReference>
<dbReference type="Proteomes" id="UP000628448">
    <property type="component" value="Unassembled WGS sequence"/>
</dbReference>
<accession>A0A931E4H1</accession>
<feature type="domain" description="HTH araC/xylS-type" evidence="4">
    <location>
        <begin position="30"/>
        <end position="127"/>
    </location>
</feature>
<proteinExistence type="predicted"/>
<dbReference type="RefSeq" id="WP_196991571.1">
    <property type="nucleotide sequence ID" value="NZ_JADWYR010000002.1"/>
</dbReference>
<protein>
    <submittedName>
        <fullName evidence="5">Helix-turn-helix transcriptional regulator</fullName>
    </submittedName>
</protein>
<dbReference type="SMART" id="SM00342">
    <property type="entry name" value="HTH_ARAC"/>
    <property type="match status" value="1"/>
</dbReference>
<dbReference type="PROSITE" id="PS01124">
    <property type="entry name" value="HTH_ARAC_FAMILY_2"/>
    <property type="match status" value="1"/>
</dbReference>
<keyword evidence="6" id="KW-1185">Reference proteome</keyword>
<dbReference type="InterPro" id="IPR009057">
    <property type="entry name" value="Homeodomain-like_sf"/>
</dbReference>
<dbReference type="Pfam" id="PF12833">
    <property type="entry name" value="HTH_18"/>
    <property type="match status" value="1"/>
</dbReference>
<comment type="caution">
    <text evidence="5">The sequence shown here is derived from an EMBL/GenBank/DDBJ whole genome shotgun (WGS) entry which is preliminary data.</text>
</comment>
<dbReference type="GO" id="GO:0043565">
    <property type="term" value="F:sequence-specific DNA binding"/>
    <property type="evidence" value="ECO:0007669"/>
    <property type="project" value="InterPro"/>
</dbReference>
<evidence type="ECO:0000313" key="5">
    <source>
        <dbReference type="EMBL" id="MBG9377490.1"/>
    </source>
</evidence>